<gene>
    <name evidence="3" type="ORF">V5799_032300</name>
</gene>
<feature type="compositionally biased region" description="Polar residues" evidence="1">
    <location>
        <begin position="1"/>
        <end position="20"/>
    </location>
</feature>
<evidence type="ECO:0000313" key="3">
    <source>
        <dbReference type="EMBL" id="KAK8765093.1"/>
    </source>
</evidence>
<dbReference type="InterPro" id="IPR024883">
    <property type="entry name" value="Neurensin"/>
</dbReference>
<sequence>MAPSSSSIYRRGTSRSLRQPQSKEMDSPSERLLLKTNHKVNVPCPVRPPGRRKSGGRRLFGVRCHLHRFYADCPEGSHQSSCSGHGGRSSRRHAARRAARAAWTASLWLGSLLFLLGIVALGLGYAAPLSLVRRPHPWRLAGLCMFCSGGSLLAAALMLAALCPRWQDDEPYAPVVEAPRGPQEEEEDDLRVPVTEKITAVQPLRD</sequence>
<dbReference type="GO" id="GO:0030133">
    <property type="term" value="C:transport vesicle"/>
    <property type="evidence" value="ECO:0007669"/>
    <property type="project" value="InterPro"/>
</dbReference>
<protein>
    <submittedName>
        <fullName evidence="3">Uncharacterized protein</fullName>
    </submittedName>
</protein>
<proteinExistence type="predicted"/>
<evidence type="ECO:0000313" key="4">
    <source>
        <dbReference type="Proteomes" id="UP001321473"/>
    </source>
</evidence>
<comment type="caution">
    <text evidence="3">The sequence shown here is derived from an EMBL/GenBank/DDBJ whole genome shotgun (WGS) entry which is preliminary data.</text>
</comment>
<dbReference type="GO" id="GO:0007399">
    <property type="term" value="P:nervous system development"/>
    <property type="evidence" value="ECO:0007669"/>
    <property type="project" value="TreeGrafter"/>
</dbReference>
<accession>A0AAQ4DRK3</accession>
<dbReference type="GO" id="GO:0043005">
    <property type="term" value="C:neuron projection"/>
    <property type="evidence" value="ECO:0007669"/>
    <property type="project" value="TreeGrafter"/>
</dbReference>
<dbReference type="GO" id="GO:0043025">
    <property type="term" value="C:neuronal cell body"/>
    <property type="evidence" value="ECO:0007669"/>
    <property type="project" value="TreeGrafter"/>
</dbReference>
<evidence type="ECO:0000256" key="2">
    <source>
        <dbReference type="SAM" id="Phobius"/>
    </source>
</evidence>
<dbReference type="Pfam" id="PF14927">
    <property type="entry name" value="Neurensin"/>
    <property type="match status" value="1"/>
</dbReference>
<organism evidence="3 4">
    <name type="scientific">Amblyomma americanum</name>
    <name type="common">Lone star tick</name>
    <dbReference type="NCBI Taxonomy" id="6943"/>
    <lineage>
        <taxon>Eukaryota</taxon>
        <taxon>Metazoa</taxon>
        <taxon>Ecdysozoa</taxon>
        <taxon>Arthropoda</taxon>
        <taxon>Chelicerata</taxon>
        <taxon>Arachnida</taxon>
        <taxon>Acari</taxon>
        <taxon>Parasitiformes</taxon>
        <taxon>Ixodida</taxon>
        <taxon>Ixodoidea</taxon>
        <taxon>Ixodidae</taxon>
        <taxon>Amblyomminae</taxon>
        <taxon>Amblyomma</taxon>
    </lineage>
</organism>
<dbReference type="Proteomes" id="UP001321473">
    <property type="component" value="Unassembled WGS sequence"/>
</dbReference>
<feature type="transmembrane region" description="Helical" evidence="2">
    <location>
        <begin position="138"/>
        <end position="162"/>
    </location>
</feature>
<feature type="transmembrane region" description="Helical" evidence="2">
    <location>
        <begin position="101"/>
        <end position="126"/>
    </location>
</feature>
<dbReference type="EMBL" id="JARKHS020027728">
    <property type="protein sequence ID" value="KAK8765093.1"/>
    <property type="molecule type" value="Genomic_DNA"/>
</dbReference>
<dbReference type="PANTHER" id="PTHR14796:SF3">
    <property type="entry name" value="NEURENSIN 1-LIKE-RELATED"/>
    <property type="match status" value="1"/>
</dbReference>
<keyword evidence="4" id="KW-1185">Reference proteome</keyword>
<keyword evidence="2" id="KW-0812">Transmembrane</keyword>
<name>A0AAQ4DRK3_AMBAM</name>
<dbReference type="AlphaFoldDB" id="A0AAQ4DRK3"/>
<feature type="compositionally biased region" description="Basic and acidic residues" evidence="1">
    <location>
        <begin position="21"/>
        <end position="31"/>
    </location>
</feature>
<keyword evidence="2" id="KW-0472">Membrane</keyword>
<reference evidence="3 4" key="1">
    <citation type="journal article" date="2023" name="Arcadia Sci">
        <title>De novo assembly of a long-read Amblyomma americanum tick genome.</title>
        <authorList>
            <person name="Chou S."/>
            <person name="Poskanzer K.E."/>
            <person name="Rollins M."/>
            <person name="Thuy-Boun P.S."/>
        </authorList>
    </citation>
    <scope>NUCLEOTIDE SEQUENCE [LARGE SCALE GENOMIC DNA]</scope>
    <source>
        <strain evidence="3">F_SG_1</strain>
        <tissue evidence="3">Salivary glands</tissue>
    </source>
</reference>
<keyword evidence="2" id="KW-1133">Transmembrane helix</keyword>
<dbReference type="PANTHER" id="PTHR14796">
    <property type="entry name" value="NEURENSIN 1-RELATED"/>
    <property type="match status" value="1"/>
</dbReference>
<feature type="region of interest" description="Disordered" evidence="1">
    <location>
        <begin position="1"/>
        <end position="31"/>
    </location>
</feature>
<evidence type="ECO:0000256" key="1">
    <source>
        <dbReference type="SAM" id="MobiDB-lite"/>
    </source>
</evidence>